<organism evidence="2 3">
    <name type="scientific">Kribbella jiaozuonensis</name>
    <dbReference type="NCBI Taxonomy" id="2575441"/>
    <lineage>
        <taxon>Bacteria</taxon>
        <taxon>Bacillati</taxon>
        <taxon>Actinomycetota</taxon>
        <taxon>Actinomycetes</taxon>
        <taxon>Propionibacteriales</taxon>
        <taxon>Kribbellaceae</taxon>
        <taxon>Kribbella</taxon>
    </lineage>
</organism>
<keyword evidence="3" id="KW-1185">Reference proteome</keyword>
<keyword evidence="1" id="KW-1133">Transmembrane helix</keyword>
<name>A0A4U3M2K5_9ACTN</name>
<evidence type="ECO:0000313" key="2">
    <source>
        <dbReference type="EMBL" id="TKK82975.1"/>
    </source>
</evidence>
<reference evidence="2 3" key="1">
    <citation type="submission" date="2019-04" db="EMBL/GenBank/DDBJ databases">
        <title>Kribbella sp. NEAU-THZ 27 nov., a novel actinomycete isolated from soil.</title>
        <authorList>
            <person name="Duan L."/>
        </authorList>
    </citation>
    <scope>NUCLEOTIDE SEQUENCE [LARGE SCALE GENOMIC DNA]</scope>
    <source>
        <strain evidence="3">NEAU-THZ27</strain>
    </source>
</reference>
<protein>
    <submittedName>
        <fullName evidence="2">Uncharacterized protein</fullName>
    </submittedName>
</protein>
<evidence type="ECO:0000256" key="1">
    <source>
        <dbReference type="SAM" id="Phobius"/>
    </source>
</evidence>
<dbReference type="RefSeq" id="WP_137253662.1">
    <property type="nucleotide sequence ID" value="NZ_JBHSPQ010000001.1"/>
</dbReference>
<keyword evidence="1" id="KW-0472">Membrane</keyword>
<comment type="caution">
    <text evidence="2">The sequence shown here is derived from an EMBL/GenBank/DDBJ whole genome shotgun (WGS) entry which is preliminary data.</text>
</comment>
<proteinExistence type="predicted"/>
<gene>
    <name evidence="2" type="ORF">FDA38_09605</name>
</gene>
<dbReference type="AlphaFoldDB" id="A0A4U3M2K5"/>
<dbReference type="EMBL" id="SZPZ01000001">
    <property type="protein sequence ID" value="TKK82975.1"/>
    <property type="molecule type" value="Genomic_DNA"/>
</dbReference>
<feature type="transmembrane region" description="Helical" evidence="1">
    <location>
        <begin position="38"/>
        <end position="57"/>
    </location>
</feature>
<evidence type="ECO:0000313" key="3">
    <source>
        <dbReference type="Proteomes" id="UP000305836"/>
    </source>
</evidence>
<dbReference type="Proteomes" id="UP000305836">
    <property type="component" value="Unassembled WGS sequence"/>
</dbReference>
<accession>A0A4U3M2K5</accession>
<keyword evidence="1" id="KW-0812">Transmembrane</keyword>
<feature type="transmembrane region" description="Helical" evidence="1">
    <location>
        <begin position="63"/>
        <end position="87"/>
    </location>
</feature>
<sequence>MSVHDQPFARSAGQADLELADYATTFGTERRRRTSPSLIGPVMVAGLLAFFVADSVASSRSAVTAFFVAAGALLVLFFVVALASIAAGRRRKSRPTPSSRRFLPMAALQTYASEAAQGAGFVDLSWMAAEQLRTTTPEQGKPMASAAEINAVFRELLVTIGRLPRGEADHVIRDLLRYLITRSDRPSAATLLHTPIRPEPLASQLRLFTRMVDRAPESVVRGIRDDLWRQVRPR</sequence>